<dbReference type="InterPro" id="IPR038883">
    <property type="entry name" value="AN11006-like"/>
</dbReference>
<evidence type="ECO:0000313" key="1">
    <source>
        <dbReference type="EMBL" id="KAH8697587.1"/>
    </source>
</evidence>
<dbReference type="EMBL" id="JAJTJA010000006">
    <property type="protein sequence ID" value="KAH8697587.1"/>
    <property type="molecule type" value="Genomic_DNA"/>
</dbReference>
<gene>
    <name evidence="1" type="ORF">BGW36DRAFT_378966</name>
</gene>
<protein>
    <recommendedName>
        <fullName evidence="3">F-box domain-containing protein</fullName>
    </recommendedName>
</protein>
<sequence length="403" mass="47694">MSQYYLIAQNGLLTLHKPERAPLILYSAEDHKWAYTDIDEIQVEELIEEPASPCRLQNLTTIRHVPQNRKWTPSHPPLIQYKLGNENGILILRKRKYMHQHISSRREDNESTFHDEQITKSFNSKGSFLVLPPELRILIYRHLLVCYPNAVPHPICSCTSSFRIIIRKDIYSGYRLYPQILVTCRQIYLEASPILYRENVFNQEYFWPSTLRDHRLYPVPLSDTCRLGEKAQLISRIRIIRQYRNILLGNGQLKIFRSFPSLAEVKVDFDLNDPVSELDLTTLWREVMKSLNRRQPKLKRVESCIRLPFDDDYREWGKNQKSTSLDFSLHKRKKRDIEKWMKEEQLFVGRHLSWSFETLTSEYCGPSCEITLVVDDIENADQASRIPVKVVSEYEERFGYEII</sequence>
<keyword evidence="2" id="KW-1185">Reference proteome</keyword>
<proteinExistence type="predicted"/>
<comment type="caution">
    <text evidence="1">The sequence shown here is derived from an EMBL/GenBank/DDBJ whole genome shotgun (WGS) entry which is preliminary data.</text>
</comment>
<organism evidence="1 2">
    <name type="scientific">Talaromyces proteolyticus</name>
    <dbReference type="NCBI Taxonomy" id="1131652"/>
    <lineage>
        <taxon>Eukaryota</taxon>
        <taxon>Fungi</taxon>
        <taxon>Dikarya</taxon>
        <taxon>Ascomycota</taxon>
        <taxon>Pezizomycotina</taxon>
        <taxon>Eurotiomycetes</taxon>
        <taxon>Eurotiomycetidae</taxon>
        <taxon>Eurotiales</taxon>
        <taxon>Trichocomaceae</taxon>
        <taxon>Talaromyces</taxon>
        <taxon>Talaromyces sect. Bacilispori</taxon>
    </lineage>
</organism>
<dbReference type="GeneID" id="70246457"/>
<dbReference type="Proteomes" id="UP001201262">
    <property type="component" value="Unassembled WGS sequence"/>
</dbReference>
<evidence type="ECO:0000313" key="2">
    <source>
        <dbReference type="Proteomes" id="UP001201262"/>
    </source>
</evidence>
<reference evidence="1" key="1">
    <citation type="submission" date="2021-12" db="EMBL/GenBank/DDBJ databases">
        <title>Convergent genome expansion in fungi linked to evolution of root-endophyte symbiosis.</title>
        <authorList>
            <consortium name="DOE Joint Genome Institute"/>
            <person name="Ke Y.-H."/>
            <person name="Bonito G."/>
            <person name="Liao H.-L."/>
            <person name="Looney B."/>
            <person name="Rojas-Flechas A."/>
            <person name="Nash J."/>
            <person name="Hameed K."/>
            <person name="Schadt C."/>
            <person name="Martin F."/>
            <person name="Crous P.W."/>
            <person name="Miettinen O."/>
            <person name="Magnuson J.K."/>
            <person name="Labbe J."/>
            <person name="Jacobson D."/>
            <person name="Doktycz M.J."/>
            <person name="Veneault-Fourrey C."/>
            <person name="Kuo A."/>
            <person name="Mondo S."/>
            <person name="Calhoun S."/>
            <person name="Riley R."/>
            <person name="Ohm R."/>
            <person name="LaButti K."/>
            <person name="Andreopoulos B."/>
            <person name="Pangilinan J."/>
            <person name="Nolan M."/>
            <person name="Tritt A."/>
            <person name="Clum A."/>
            <person name="Lipzen A."/>
            <person name="Daum C."/>
            <person name="Barry K."/>
            <person name="Grigoriev I.V."/>
            <person name="Vilgalys R."/>
        </authorList>
    </citation>
    <scope>NUCLEOTIDE SEQUENCE</scope>
    <source>
        <strain evidence="1">PMI_201</strain>
    </source>
</reference>
<accession>A0AAD4KSW4</accession>
<dbReference type="PANTHER" id="PTHR42085">
    <property type="entry name" value="F-BOX DOMAIN-CONTAINING PROTEIN"/>
    <property type="match status" value="1"/>
</dbReference>
<dbReference type="AlphaFoldDB" id="A0AAD4KSW4"/>
<dbReference type="PANTHER" id="PTHR42085:SF2">
    <property type="entry name" value="F-BOX DOMAIN-CONTAINING PROTEIN"/>
    <property type="match status" value="1"/>
</dbReference>
<name>A0AAD4KSW4_9EURO</name>
<dbReference type="RefSeq" id="XP_046072288.1">
    <property type="nucleotide sequence ID" value="XM_046216170.1"/>
</dbReference>
<evidence type="ECO:0008006" key="3">
    <source>
        <dbReference type="Google" id="ProtNLM"/>
    </source>
</evidence>